<sequence length="477" mass="50953">MSTVSKVSKVDQLLARTLGIAEDRVTDDLEYQSIREWDSLGHVSLMVAVEQEYGVEVDNDLTLALRSVADLREFAAGRERGEAPAAASAASAASAPEPAARRTVHRGLEGVTFDQTAITRIDGAEGTLEYRGYSIHDLAEHSSFEEVAHLLVHGELPDAAALELFRKQLGAARALPAPVLGLARSLAHAHPMEALRTCVSALGAYGPRREPGTDESYAEARETGIALIARIPMIVAAHHAFRSGREPLQPAEDASHAEAFLTVLLGERPSPAAVRFIDKGFIVHADHSSNASAFTARVAIGCRAGMTAALTAAVAAFAGSVHGGAAERVVGLIDRVGSPENAEAHVAALQGRGEPVMGFGHRVYRTEDPRVVHLRRTVVELSEERGDTRGLDILDAVAAAMRPYGRHGVAANVDLYAGLAYRLLGLPDDLAVPLFVVGRTPGWVAQALEQQSNNVLIRPLLAYTGPRGRTYRKAEER</sequence>
<dbReference type="InterPro" id="IPR016143">
    <property type="entry name" value="Citrate_synth-like_sm_a-sub"/>
</dbReference>
<dbReference type="InterPro" id="IPR009081">
    <property type="entry name" value="PP-bd_ACP"/>
</dbReference>
<proteinExistence type="inferred from homology"/>
<name>A0A919FX04_9ACTN</name>
<dbReference type="GO" id="GO:0005975">
    <property type="term" value="P:carbohydrate metabolic process"/>
    <property type="evidence" value="ECO:0007669"/>
    <property type="project" value="TreeGrafter"/>
</dbReference>
<evidence type="ECO:0000256" key="5">
    <source>
        <dbReference type="RuleBase" id="RU003406"/>
    </source>
</evidence>
<feature type="domain" description="Carrier" evidence="6">
    <location>
        <begin position="1"/>
        <end position="79"/>
    </location>
</feature>
<comment type="caution">
    <text evidence="7">The sequence shown here is derived from an EMBL/GenBank/DDBJ whole genome shotgun (WGS) entry which is preliminary data.</text>
</comment>
<dbReference type="Gene3D" id="1.10.230.10">
    <property type="entry name" value="Cytochrome P450-Terp, domain 2"/>
    <property type="match status" value="1"/>
</dbReference>
<evidence type="ECO:0000256" key="3">
    <source>
        <dbReference type="ARBA" id="ARBA00012972"/>
    </source>
</evidence>
<dbReference type="AlphaFoldDB" id="A0A919FX04"/>
<accession>A0A919FX04</accession>
<dbReference type="PANTHER" id="PTHR11739">
    <property type="entry name" value="CITRATE SYNTHASE"/>
    <property type="match status" value="1"/>
</dbReference>
<dbReference type="InterPro" id="IPR016142">
    <property type="entry name" value="Citrate_synth-like_lrg_a-sub"/>
</dbReference>
<evidence type="ECO:0000256" key="2">
    <source>
        <dbReference type="ARBA" id="ARBA00010566"/>
    </source>
</evidence>
<dbReference type="SUPFAM" id="SSF48256">
    <property type="entry name" value="Citrate synthase"/>
    <property type="match status" value="1"/>
</dbReference>
<protein>
    <recommendedName>
        <fullName evidence="3">citrate synthase (unknown stereospecificity)</fullName>
        <ecNumber evidence="3">2.3.3.16</ecNumber>
    </recommendedName>
</protein>
<gene>
    <name evidence="7" type="primary">citA</name>
    <name evidence="7" type="ORF">GCM10018781_39780</name>
</gene>
<evidence type="ECO:0000313" key="8">
    <source>
        <dbReference type="Proteomes" id="UP000617734"/>
    </source>
</evidence>
<dbReference type="GeneID" id="95354383"/>
<dbReference type="SUPFAM" id="SSF47336">
    <property type="entry name" value="ACP-like"/>
    <property type="match status" value="1"/>
</dbReference>
<dbReference type="InterPro" id="IPR002020">
    <property type="entry name" value="Citrate_synthase"/>
</dbReference>
<dbReference type="InterPro" id="IPR036736">
    <property type="entry name" value="ACP-like_sf"/>
</dbReference>
<dbReference type="RefSeq" id="WP_229927597.1">
    <property type="nucleotide sequence ID" value="NZ_BNBO01000021.1"/>
</dbReference>
<dbReference type="Gene3D" id="1.10.580.10">
    <property type="entry name" value="Citrate Synthase, domain 1"/>
    <property type="match status" value="1"/>
</dbReference>
<evidence type="ECO:0000313" key="7">
    <source>
        <dbReference type="EMBL" id="GHH73988.1"/>
    </source>
</evidence>
<dbReference type="PRINTS" id="PR00143">
    <property type="entry name" value="CITRTSNTHASE"/>
</dbReference>
<dbReference type="Gene3D" id="1.10.1200.10">
    <property type="entry name" value="ACP-like"/>
    <property type="match status" value="1"/>
</dbReference>
<dbReference type="GO" id="GO:0005829">
    <property type="term" value="C:cytosol"/>
    <property type="evidence" value="ECO:0007669"/>
    <property type="project" value="TreeGrafter"/>
</dbReference>
<reference evidence="7" key="2">
    <citation type="submission" date="2020-09" db="EMBL/GenBank/DDBJ databases">
        <authorList>
            <person name="Sun Q."/>
            <person name="Ohkuma M."/>
        </authorList>
    </citation>
    <scope>NUCLEOTIDE SEQUENCE</scope>
    <source>
        <strain evidence="7">JCM 4646</strain>
    </source>
</reference>
<dbReference type="PROSITE" id="PS00480">
    <property type="entry name" value="CITRATE_SYNTHASE"/>
    <property type="match status" value="1"/>
</dbReference>
<reference evidence="7" key="1">
    <citation type="journal article" date="2014" name="Int. J. Syst. Evol. Microbiol.">
        <title>Complete genome sequence of Corynebacterium casei LMG S-19264T (=DSM 44701T), isolated from a smear-ripened cheese.</title>
        <authorList>
            <consortium name="US DOE Joint Genome Institute (JGI-PGF)"/>
            <person name="Walter F."/>
            <person name="Albersmeier A."/>
            <person name="Kalinowski J."/>
            <person name="Ruckert C."/>
        </authorList>
    </citation>
    <scope>NUCLEOTIDE SEQUENCE</scope>
    <source>
        <strain evidence="7">JCM 4646</strain>
    </source>
</reference>
<dbReference type="Proteomes" id="UP000617734">
    <property type="component" value="Unassembled WGS sequence"/>
</dbReference>
<evidence type="ECO:0000259" key="6">
    <source>
        <dbReference type="PROSITE" id="PS50075"/>
    </source>
</evidence>
<dbReference type="EC" id="2.3.3.16" evidence="3"/>
<dbReference type="GO" id="GO:0036440">
    <property type="term" value="F:citrate synthase activity"/>
    <property type="evidence" value="ECO:0007669"/>
    <property type="project" value="UniProtKB-EC"/>
</dbReference>
<dbReference type="PANTHER" id="PTHR11739:SF4">
    <property type="entry name" value="CITRATE SYNTHASE, PEROXISOMAL"/>
    <property type="match status" value="1"/>
</dbReference>
<dbReference type="GO" id="GO:0006099">
    <property type="term" value="P:tricarboxylic acid cycle"/>
    <property type="evidence" value="ECO:0007669"/>
    <property type="project" value="TreeGrafter"/>
</dbReference>
<dbReference type="Pfam" id="PF00550">
    <property type="entry name" value="PP-binding"/>
    <property type="match status" value="1"/>
</dbReference>
<comment type="similarity">
    <text evidence="2 5">Belongs to the citrate synthase family.</text>
</comment>
<evidence type="ECO:0000256" key="1">
    <source>
        <dbReference type="ARBA" id="ARBA00005163"/>
    </source>
</evidence>
<evidence type="ECO:0000256" key="4">
    <source>
        <dbReference type="ARBA" id="ARBA00022679"/>
    </source>
</evidence>
<dbReference type="PROSITE" id="PS50075">
    <property type="entry name" value="CARRIER"/>
    <property type="match status" value="1"/>
</dbReference>
<keyword evidence="8" id="KW-1185">Reference proteome</keyword>
<keyword evidence="4 5" id="KW-0808">Transferase</keyword>
<comment type="pathway">
    <text evidence="1">Carbohydrate metabolism; tricarboxylic acid cycle.</text>
</comment>
<dbReference type="InterPro" id="IPR036969">
    <property type="entry name" value="Citrate_synthase_sf"/>
</dbReference>
<dbReference type="Pfam" id="PF00285">
    <property type="entry name" value="Citrate_synt"/>
    <property type="match status" value="1"/>
</dbReference>
<dbReference type="EMBL" id="BNBO01000021">
    <property type="protein sequence ID" value="GHH73988.1"/>
    <property type="molecule type" value="Genomic_DNA"/>
</dbReference>
<organism evidence="7 8">
    <name type="scientific">Kitasatospora indigofera</name>
    <dbReference type="NCBI Taxonomy" id="67307"/>
    <lineage>
        <taxon>Bacteria</taxon>
        <taxon>Bacillati</taxon>
        <taxon>Actinomycetota</taxon>
        <taxon>Actinomycetes</taxon>
        <taxon>Kitasatosporales</taxon>
        <taxon>Streptomycetaceae</taxon>
        <taxon>Kitasatospora</taxon>
    </lineage>
</organism>
<dbReference type="InterPro" id="IPR019810">
    <property type="entry name" value="Citrate_synthase_AS"/>
</dbReference>